<comment type="similarity">
    <text evidence="1">Belongs to the aldo/keto reductase family.</text>
</comment>
<reference evidence="8 9" key="1">
    <citation type="submission" date="2014-06" db="EMBL/GenBank/DDBJ databases">
        <title>Genome characterization of distinct group I Clostridium botulinum lineages.</title>
        <authorList>
            <person name="Giordani F."/>
            <person name="Anselmo A."/>
            <person name="Fillo S."/>
            <person name="Palozzi A.M."/>
            <person name="Fortunato A."/>
            <person name="Gentile B."/>
            <person name="Ciammaruconi A."/>
            <person name="Anniballi F."/>
            <person name="De Medici D."/>
            <person name="Lista F."/>
        </authorList>
    </citation>
    <scope>NUCLEOTIDE SEQUENCE [LARGE SCALE GENOMIC DNA]</scope>
    <source>
        <strain evidence="8 9">B2 450</strain>
    </source>
</reference>
<evidence type="ECO:0000256" key="6">
    <source>
        <dbReference type="PIRSR" id="PIRSR000097-3"/>
    </source>
</evidence>
<organism evidence="8 9">
    <name type="scientific">Clostridium botulinum B2 450</name>
    <dbReference type="NCBI Taxonomy" id="1379739"/>
    <lineage>
        <taxon>Bacteria</taxon>
        <taxon>Bacillati</taxon>
        <taxon>Bacillota</taxon>
        <taxon>Clostridia</taxon>
        <taxon>Eubacteriales</taxon>
        <taxon>Clostridiaceae</taxon>
        <taxon>Clostridium</taxon>
    </lineage>
</organism>
<dbReference type="InterPro" id="IPR044500">
    <property type="entry name" value="AKR5G"/>
</dbReference>
<protein>
    <submittedName>
        <fullName evidence="8">Glyoxal reductase</fullName>
    </submittedName>
</protein>
<dbReference type="InterPro" id="IPR020471">
    <property type="entry name" value="AKR"/>
</dbReference>
<dbReference type="Pfam" id="PF00248">
    <property type="entry name" value="Aldo_ket_red"/>
    <property type="match status" value="1"/>
</dbReference>
<evidence type="ECO:0000313" key="8">
    <source>
        <dbReference type="EMBL" id="KIS22968.1"/>
    </source>
</evidence>
<dbReference type="OrthoDB" id="9804790at2"/>
<dbReference type="InterPro" id="IPR018170">
    <property type="entry name" value="Aldo/ket_reductase_CS"/>
</dbReference>
<dbReference type="GO" id="GO:0016616">
    <property type="term" value="F:oxidoreductase activity, acting on the CH-OH group of donors, NAD or NADP as acceptor"/>
    <property type="evidence" value="ECO:0007669"/>
    <property type="project" value="UniProtKB-ARBA"/>
</dbReference>
<dbReference type="PATRIC" id="fig|1379739.3.peg.1325"/>
<dbReference type="InterPro" id="IPR036812">
    <property type="entry name" value="NAD(P)_OxRdtase_dom_sf"/>
</dbReference>
<keyword evidence="3" id="KW-0560">Oxidoreductase</keyword>
<gene>
    <name evidence="8" type="ORF">N495_05015</name>
</gene>
<dbReference type="InterPro" id="IPR023210">
    <property type="entry name" value="NADP_OxRdtase_dom"/>
</dbReference>
<evidence type="ECO:0000256" key="5">
    <source>
        <dbReference type="PIRSR" id="PIRSR000097-2"/>
    </source>
</evidence>
<dbReference type="PANTHER" id="PTHR43827:SF3">
    <property type="entry name" value="NADP-DEPENDENT OXIDOREDUCTASE DOMAIN-CONTAINING PROTEIN"/>
    <property type="match status" value="1"/>
</dbReference>
<name>A0A0D0ZWB7_CLOBO</name>
<dbReference type="Gene3D" id="3.20.20.100">
    <property type="entry name" value="NADP-dependent oxidoreductase domain"/>
    <property type="match status" value="1"/>
</dbReference>
<dbReference type="SUPFAM" id="SSF51430">
    <property type="entry name" value="NAD(P)-linked oxidoreductase"/>
    <property type="match status" value="1"/>
</dbReference>
<feature type="domain" description="NADP-dependent oxidoreductase" evidence="7">
    <location>
        <begin position="19"/>
        <end position="260"/>
    </location>
</feature>
<dbReference type="PROSITE" id="PS00062">
    <property type="entry name" value="ALDOKETO_REDUCTASE_2"/>
    <property type="match status" value="1"/>
</dbReference>
<dbReference type="Proteomes" id="UP000032250">
    <property type="component" value="Unassembled WGS sequence"/>
</dbReference>
<evidence type="ECO:0000259" key="7">
    <source>
        <dbReference type="Pfam" id="PF00248"/>
    </source>
</evidence>
<dbReference type="PIRSF" id="PIRSF000097">
    <property type="entry name" value="AKR"/>
    <property type="match status" value="1"/>
</dbReference>
<accession>A0A0D0ZWB7</accession>
<evidence type="ECO:0000256" key="4">
    <source>
        <dbReference type="PIRSR" id="PIRSR000097-1"/>
    </source>
</evidence>
<dbReference type="PROSITE" id="PS00798">
    <property type="entry name" value="ALDOKETO_REDUCTASE_1"/>
    <property type="match status" value="1"/>
</dbReference>
<evidence type="ECO:0000256" key="3">
    <source>
        <dbReference type="ARBA" id="ARBA00023002"/>
    </source>
</evidence>
<dbReference type="RefSeq" id="WP_003489293.1">
    <property type="nucleotide sequence ID" value="NZ_JXSU01000007.1"/>
</dbReference>
<evidence type="ECO:0000256" key="2">
    <source>
        <dbReference type="ARBA" id="ARBA00022857"/>
    </source>
</evidence>
<dbReference type="EMBL" id="JXSU01000007">
    <property type="protein sequence ID" value="KIS22968.1"/>
    <property type="molecule type" value="Genomic_DNA"/>
</dbReference>
<feature type="binding site" evidence="5">
    <location>
        <position position="111"/>
    </location>
    <ligand>
        <name>substrate</name>
    </ligand>
</feature>
<dbReference type="PROSITE" id="PS00063">
    <property type="entry name" value="ALDOKETO_REDUCTASE_3"/>
    <property type="match status" value="1"/>
</dbReference>
<feature type="site" description="Lowers pKa of active site Tyr" evidence="6">
    <location>
        <position position="78"/>
    </location>
</feature>
<feature type="active site" description="Proton donor" evidence="4">
    <location>
        <position position="53"/>
    </location>
</feature>
<dbReference type="HOGENOM" id="CLU_023205_0_1_9"/>
<dbReference type="CDD" id="cd19157">
    <property type="entry name" value="AKR_AKR5G1-3"/>
    <property type="match status" value="1"/>
</dbReference>
<proteinExistence type="inferred from homology"/>
<comment type="caution">
    <text evidence="8">The sequence shown here is derived from an EMBL/GenBank/DDBJ whole genome shotgun (WGS) entry which is preliminary data.</text>
</comment>
<evidence type="ECO:0000256" key="1">
    <source>
        <dbReference type="ARBA" id="ARBA00007905"/>
    </source>
</evidence>
<keyword evidence="2" id="KW-0521">NADP</keyword>
<dbReference type="AlphaFoldDB" id="A0A0D0ZWB7"/>
<sequence length="280" mass="32341">MQDIKSYTILNNGVKMPWLGFGTYKAENGNIVIQSVKEALRIGYRHIDTASYYGNEEGVGTAIKESGIPREEIFLVSKVWNSDQGYEKTLRSFENSIKKLGTDYLDLYLVHWPQSLTKETWKALEKLYKEGRVKAIGISNFLVDHLKWLLEDVEIMPMVNQVEFHPQLIQKELMEFCSKNNIQLEAWSPLMRGKVFEIELLQDLAKKYEKTISEIVLRWDLQMGVVTIPKSVTPLRIKENADIFDFEISKEDMDRIQQLDKGLRAGSDPNKVFPCSNISK</sequence>
<evidence type="ECO:0000313" key="9">
    <source>
        <dbReference type="Proteomes" id="UP000032250"/>
    </source>
</evidence>
<dbReference type="PRINTS" id="PR00069">
    <property type="entry name" value="ALDKETRDTASE"/>
</dbReference>
<dbReference type="FunFam" id="3.20.20.100:FF:000015">
    <property type="entry name" value="Oxidoreductase, aldo/keto reductase family"/>
    <property type="match status" value="1"/>
</dbReference>
<dbReference type="PANTHER" id="PTHR43827">
    <property type="entry name" value="2,5-DIKETO-D-GLUCONIC ACID REDUCTASE"/>
    <property type="match status" value="1"/>
</dbReference>